<feature type="region of interest" description="Disordered" evidence="1">
    <location>
        <begin position="275"/>
        <end position="298"/>
    </location>
</feature>
<feature type="compositionally biased region" description="Polar residues" evidence="1">
    <location>
        <begin position="348"/>
        <end position="361"/>
    </location>
</feature>
<evidence type="ECO:0000256" key="1">
    <source>
        <dbReference type="SAM" id="MobiDB-lite"/>
    </source>
</evidence>
<feature type="transmembrane region" description="Helical" evidence="2">
    <location>
        <begin position="120"/>
        <end position="142"/>
    </location>
</feature>
<feature type="transmembrane region" description="Helical" evidence="2">
    <location>
        <begin position="12"/>
        <end position="30"/>
    </location>
</feature>
<dbReference type="Pfam" id="PF20684">
    <property type="entry name" value="Fung_rhodopsin"/>
    <property type="match status" value="1"/>
</dbReference>
<keyword evidence="5" id="KW-1185">Reference proteome</keyword>
<keyword evidence="2" id="KW-1133">Transmembrane helix</keyword>
<protein>
    <recommendedName>
        <fullName evidence="3">Rhodopsin domain-containing protein</fullName>
    </recommendedName>
</protein>
<keyword evidence="2" id="KW-0812">Transmembrane</keyword>
<evidence type="ECO:0000256" key="2">
    <source>
        <dbReference type="SAM" id="Phobius"/>
    </source>
</evidence>
<feature type="domain" description="Rhodopsin" evidence="3">
    <location>
        <begin position="27"/>
        <end position="259"/>
    </location>
</feature>
<dbReference type="Proteomes" id="UP001166286">
    <property type="component" value="Unassembled WGS sequence"/>
</dbReference>
<feature type="transmembrane region" description="Helical" evidence="2">
    <location>
        <begin position="42"/>
        <end position="65"/>
    </location>
</feature>
<evidence type="ECO:0000313" key="5">
    <source>
        <dbReference type="Proteomes" id="UP001166286"/>
    </source>
</evidence>
<reference evidence="4" key="1">
    <citation type="submission" date="2023-03" db="EMBL/GenBank/DDBJ databases">
        <title>Complete genome of Cladonia borealis.</title>
        <authorList>
            <person name="Park H."/>
        </authorList>
    </citation>
    <scope>NUCLEOTIDE SEQUENCE</scope>
    <source>
        <strain evidence="4">ANT050790</strain>
    </source>
</reference>
<feature type="region of interest" description="Disordered" evidence="1">
    <location>
        <begin position="322"/>
        <end position="367"/>
    </location>
</feature>
<name>A0AA39U8E6_9LECA</name>
<dbReference type="PANTHER" id="PTHR38794:SF1">
    <property type="entry name" value="INTEGRAL MEMBRANE PROTEIN"/>
    <property type="match status" value="1"/>
</dbReference>
<dbReference type="PANTHER" id="PTHR38794">
    <property type="entry name" value="INTEGRAL MEMBRANE PROTEIN"/>
    <property type="match status" value="1"/>
</dbReference>
<feature type="transmembrane region" description="Helical" evidence="2">
    <location>
        <begin position="198"/>
        <end position="218"/>
    </location>
</feature>
<accession>A0AA39U8E6</accession>
<proteinExistence type="predicted"/>
<gene>
    <name evidence="4" type="ORF">JMJ35_007690</name>
</gene>
<keyword evidence="2" id="KW-0472">Membrane</keyword>
<evidence type="ECO:0000259" key="3">
    <source>
        <dbReference type="Pfam" id="PF20684"/>
    </source>
</evidence>
<feature type="transmembrane region" description="Helical" evidence="2">
    <location>
        <begin position="162"/>
        <end position="186"/>
    </location>
</feature>
<evidence type="ECO:0000313" key="4">
    <source>
        <dbReference type="EMBL" id="KAK0510296.1"/>
    </source>
</evidence>
<dbReference type="EMBL" id="JAFEKC020000017">
    <property type="protein sequence ID" value="KAK0510296.1"/>
    <property type="molecule type" value="Genomic_DNA"/>
</dbReference>
<dbReference type="AlphaFoldDB" id="A0AA39U8E6"/>
<dbReference type="InterPro" id="IPR049326">
    <property type="entry name" value="Rhodopsin_dom_fungi"/>
</dbReference>
<sequence length="367" mass="40406">MDTSFTPIVQIVTWFLLITCSLSIVARGVTKAAVVRSITLDDYFISLSWVFAVVQSVLVSLQTLHGYGKPLASVRPAEVEVDLKLQYVAALVYISSLCFAKLAVLALVRIITPLRRDRGITYGLALLVALWAFSGEFAAAFICKLPRPWDYLEGNCPGHYSWWTYFEISNILTDTALIALPFGFIWRIQAPMTKKASALSFFSFRIIVIGATACKLVFLQRTRSSNDPLLDSWTVTVCTQTIQCLSIVSACFLYLKPFLDSIESGFISNEDMRRQASIAQTQQRGDAPSPLNASFSAGNTNRAGITTIGLRNMARGRHATTITAGHSLSRDETGSQHSQSRIIKETKTFTVEKSNGNSGCSSADLER</sequence>
<organism evidence="4 5">
    <name type="scientific">Cladonia borealis</name>
    <dbReference type="NCBI Taxonomy" id="184061"/>
    <lineage>
        <taxon>Eukaryota</taxon>
        <taxon>Fungi</taxon>
        <taxon>Dikarya</taxon>
        <taxon>Ascomycota</taxon>
        <taxon>Pezizomycotina</taxon>
        <taxon>Lecanoromycetes</taxon>
        <taxon>OSLEUM clade</taxon>
        <taxon>Lecanoromycetidae</taxon>
        <taxon>Lecanorales</taxon>
        <taxon>Lecanorineae</taxon>
        <taxon>Cladoniaceae</taxon>
        <taxon>Cladonia</taxon>
    </lineage>
</organism>
<comment type="caution">
    <text evidence="4">The sequence shown here is derived from an EMBL/GenBank/DDBJ whole genome shotgun (WGS) entry which is preliminary data.</text>
</comment>
<feature type="transmembrane region" description="Helical" evidence="2">
    <location>
        <begin position="85"/>
        <end position="108"/>
    </location>
</feature>